<proteinExistence type="predicted"/>
<dbReference type="EMBL" id="PGTB01000013">
    <property type="protein sequence ID" value="PJE37496.1"/>
    <property type="molecule type" value="Genomic_DNA"/>
</dbReference>
<dbReference type="InterPro" id="IPR007357">
    <property type="entry name" value="PhrB-like"/>
</dbReference>
<dbReference type="InterPro" id="IPR014729">
    <property type="entry name" value="Rossmann-like_a/b/a_fold"/>
</dbReference>
<gene>
    <name evidence="2" type="ORF">CVM52_06390</name>
</gene>
<dbReference type="InterPro" id="IPR036134">
    <property type="entry name" value="Crypto/Photolyase_FAD-like_sf"/>
</dbReference>
<dbReference type="OrthoDB" id="5288100at2"/>
<sequence>MVKPRLVLVLGDQLTTEIAALRAADKERDVVVMAEVMDEARYVPHHPKKIALVLAAMRKFAANLEADGWQVAYARLDDSDNAGSIPGELLRRAEAFEADEVIATTPGEWRLIAALDDLPLTLHQHPDDRFLCSRSEFADWAEGRKELRMEWFYREMRRKTGLLMEGDDPAGGSWNYDADNRKPASDDADPPEPLSFAPDDTVDQVLDLVEERFGDHFGDLRPFGFATDRKQALKVLDHFIEHGLPKFGDYQDAMLRGEPMLWHAVISPYLNIGLLDPLEVCQRCEQAWQDGKAPLNATEGFIRQIIGWREFVRGVYFLEGPDYARRNALNHQRGLPDLYWGGETRMACMAEVVAQTRKYAYAHHIQRLMITGNFALLAGIDPAEVHEWYLSVYADAYEWVEAPNTVGMSQFADGGIVASKPYVSSGNYIAKMSNYCRDCAYDVKAKSGETACPFNLLYWYFIDRHRDRFEDNPRMKVIYRNWDKRDEDDRAQILREAEAWLDQLSKGKTV</sequence>
<dbReference type="Proteomes" id="UP000231553">
    <property type="component" value="Unassembled WGS sequence"/>
</dbReference>
<dbReference type="Gene3D" id="1.10.10.1710">
    <property type="entry name" value="Deoxyribodipyrimidine photolyase-related"/>
    <property type="match status" value="1"/>
</dbReference>
<name>A0A2M8J400_9RHOB</name>
<dbReference type="PANTHER" id="PTHR38657:SF1">
    <property type="entry name" value="SLR1343 PROTEIN"/>
    <property type="match status" value="1"/>
</dbReference>
<dbReference type="SUPFAM" id="SSF48173">
    <property type="entry name" value="Cryptochrome/photolyase FAD-binding domain"/>
    <property type="match status" value="1"/>
</dbReference>
<dbReference type="AlphaFoldDB" id="A0A2M8J400"/>
<feature type="region of interest" description="Disordered" evidence="1">
    <location>
        <begin position="169"/>
        <end position="197"/>
    </location>
</feature>
<reference evidence="2 3" key="1">
    <citation type="journal article" date="2018" name="Int. J. Syst. Evol. Microbiol.">
        <title>Pseudooceanicola lipolyticus sp. nov., a marine alphaproteobacterium, reclassification of Oceanicola flagellatus as Pseudooceanicola flagellatus comb. nov. and emended description of the genus Pseudooceanicola.</title>
        <authorList>
            <person name="Huang M.-M."/>
            <person name="Guo L.-L."/>
            <person name="Wu Y.-H."/>
            <person name="Lai Q.-L."/>
            <person name="Shao Z.-Z."/>
            <person name="Wang C.-S."/>
            <person name="Wu M."/>
            <person name="Xu X.-W."/>
        </authorList>
    </citation>
    <scope>NUCLEOTIDE SEQUENCE [LARGE SCALE GENOMIC DNA]</scope>
    <source>
        <strain evidence="2 3">157</strain>
    </source>
</reference>
<dbReference type="Gene3D" id="1.25.40.80">
    <property type="match status" value="1"/>
</dbReference>
<dbReference type="GO" id="GO:0016829">
    <property type="term" value="F:lyase activity"/>
    <property type="evidence" value="ECO:0007669"/>
    <property type="project" value="UniProtKB-KW"/>
</dbReference>
<protein>
    <submittedName>
        <fullName evidence="2">Cryptochrome/photolyase family protein</fullName>
    </submittedName>
</protein>
<keyword evidence="2" id="KW-0456">Lyase</keyword>
<evidence type="ECO:0000313" key="3">
    <source>
        <dbReference type="Proteomes" id="UP000231553"/>
    </source>
</evidence>
<accession>A0A2M8J400</accession>
<dbReference type="Gene3D" id="3.40.50.620">
    <property type="entry name" value="HUPs"/>
    <property type="match status" value="1"/>
</dbReference>
<keyword evidence="3" id="KW-1185">Reference proteome</keyword>
<dbReference type="Gene3D" id="1.10.579.10">
    <property type="entry name" value="DNA Cyclobutane Dipyrimidine Photolyase, subunit A, domain 3"/>
    <property type="match status" value="1"/>
</dbReference>
<evidence type="ECO:0000313" key="2">
    <source>
        <dbReference type="EMBL" id="PJE37496.1"/>
    </source>
</evidence>
<dbReference type="PANTHER" id="PTHR38657">
    <property type="entry name" value="SLR1343 PROTEIN"/>
    <property type="match status" value="1"/>
</dbReference>
<dbReference type="Pfam" id="PF04244">
    <property type="entry name" value="DPRP"/>
    <property type="match status" value="1"/>
</dbReference>
<dbReference type="RefSeq" id="WP_100161680.1">
    <property type="nucleotide sequence ID" value="NZ_PGTB01000013.1"/>
</dbReference>
<evidence type="ECO:0000256" key="1">
    <source>
        <dbReference type="SAM" id="MobiDB-lite"/>
    </source>
</evidence>
<organism evidence="2 3">
    <name type="scientific">Pseudooceanicola lipolyticus</name>
    <dbReference type="NCBI Taxonomy" id="2029104"/>
    <lineage>
        <taxon>Bacteria</taxon>
        <taxon>Pseudomonadati</taxon>
        <taxon>Pseudomonadota</taxon>
        <taxon>Alphaproteobacteria</taxon>
        <taxon>Rhodobacterales</taxon>
        <taxon>Paracoccaceae</taxon>
        <taxon>Pseudooceanicola</taxon>
    </lineage>
</organism>
<dbReference type="InterPro" id="IPR052551">
    <property type="entry name" value="UV-DNA_repair_photolyase"/>
</dbReference>
<comment type="caution">
    <text evidence="2">The sequence shown here is derived from an EMBL/GenBank/DDBJ whole genome shotgun (WGS) entry which is preliminary data.</text>
</comment>